<evidence type="ECO:0000256" key="1">
    <source>
        <dbReference type="SAM" id="Phobius"/>
    </source>
</evidence>
<dbReference type="EMBL" id="BGZK01001269">
    <property type="protein sequence ID" value="GBP75964.1"/>
    <property type="molecule type" value="Genomic_DNA"/>
</dbReference>
<keyword evidence="3" id="KW-1185">Reference proteome</keyword>
<protein>
    <submittedName>
        <fullName evidence="2">Uncharacterized protein</fullName>
    </submittedName>
</protein>
<comment type="caution">
    <text evidence="2">The sequence shown here is derived from an EMBL/GenBank/DDBJ whole genome shotgun (WGS) entry which is preliminary data.</text>
</comment>
<name>A0A4C1YLT2_EUMVA</name>
<keyword evidence="1" id="KW-0472">Membrane</keyword>
<evidence type="ECO:0000313" key="2">
    <source>
        <dbReference type="EMBL" id="GBP75964.1"/>
    </source>
</evidence>
<dbReference type="AlphaFoldDB" id="A0A4C1YLT2"/>
<keyword evidence="1" id="KW-1133">Transmembrane helix</keyword>
<evidence type="ECO:0000313" key="3">
    <source>
        <dbReference type="Proteomes" id="UP000299102"/>
    </source>
</evidence>
<feature type="transmembrane region" description="Helical" evidence="1">
    <location>
        <begin position="16"/>
        <end position="34"/>
    </location>
</feature>
<reference evidence="2 3" key="1">
    <citation type="journal article" date="2019" name="Commun. Biol.">
        <title>The bagworm genome reveals a unique fibroin gene that provides high tensile strength.</title>
        <authorList>
            <person name="Kono N."/>
            <person name="Nakamura H."/>
            <person name="Ohtoshi R."/>
            <person name="Tomita M."/>
            <person name="Numata K."/>
            <person name="Arakawa K."/>
        </authorList>
    </citation>
    <scope>NUCLEOTIDE SEQUENCE [LARGE SCALE GENOMIC DNA]</scope>
</reference>
<sequence>MGVSEERYGKIHIETYVVYRTFWEIGIIIFYFYGRRIWMSSVGPDKPLGKESSQMAITNETLQRGTALIEIMKLADIISRRFFYFSEEKMENQFPSRIF</sequence>
<organism evidence="2 3">
    <name type="scientific">Eumeta variegata</name>
    <name type="common">Bagworm moth</name>
    <name type="synonym">Eumeta japonica</name>
    <dbReference type="NCBI Taxonomy" id="151549"/>
    <lineage>
        <taxon>Eukaryota</taxon>
        <taxon>Metazoa</taxon>
        <taxon>Ecdysozoa</taxon>
        <taxon>Arthropoda</taxon>
        <taxon>Hexapoda</taxon>
        <taxon>Insecta</taxon>
        <taxon>Pterygota</taxon>
        <taxon>Neoptera</taxon>
        <taxon>Endopterygota</taxon>
        <taxon>Lepidoptera</taxon>
        <taxon>Glossata</taxon>
        <taxon>Ditrysia</taxon>
        <taxon>Tineoidea</taxon>
        <taxon>Psychidae</taxon>
        <taxon>Oiketicinae</taxon>
        <taxon>Eumeta</taxon>
    </lineage>
</organism>
<gene>
    <name evidence="2" type="ORF">EVAR_54617_1</name>
</gene>
<dbReference type="Proteomes" id="UP000299102">
    <property type="component" value="Unassembled WGS sequence"/>
</dbReference>
<proteinExistence type="predicted"/>
<accession>A0A4C1YLT2</accession>
<keyword evidence="1" id="KW-0812">Transmembrane</keyword>